<organism evidence="1 2">
    <name type="scientific">Mycoplasmopsis ciconiae</name>
    <dbReference type="NCBI Taxonomy" id="561067"/>
    <lineage>
        <taxon>Bacteria</taxon>
        <taxon>Bacillati</taxon>
        <taxon>Mycoplasmatota</taxon>
        <taxon>Mycoplasmoidales</taxon>
        <taxon>Metamycoplasmataceae</taxon>
        <taxon>Mycoplasmopsis</taxon>
    </lineage>
</organism>
<dbReference type="EMBL" id="JAZDWZ010000006">
    <property type="protein sequence ID" value="MEE3928374.1"/>
    <property type="molecule type" value="Genomic_DNA"/>
</dbReference>
<gene>
    <name evidence="1" type="ORF">V2E24_02170</name>
</gene>
<comment type="caution">
    <text evidence="1">The sequence shown here is derived from an EMBL/GenBank/DDBJ whole genome shotgun (WGS) entry which is preliminary data.</text>
</comment>
<protein>
    <recommendedName>
        <fullName evidence="3">DivIVA domain-containing protein</fullName>
    </recommendedName>
</protein>
<evidence type="ECO:0000313" key="1">
    <source>
        <dbReference type="EMBL" id="MEE3928374.1"/>
    </source>
</evidence>
<dbReference type="Proteomes" id="UP001344817">
    <property type="component" value="Unassembled WGS sequence"/>
</dbReference>
<reference evidence="1" key="1">
    <citation type="submission" date="2024-01" db="EMBL/GenBank/DDBJ databases">
        <title>Genome sequence of Mycoplasma ciconiae type strain DSM 25251.</title>
        <authorList>
            <person name="Spergser J."/>
        </authorList>
    </citation>
    <scope>NUCLEOTIDE SEQUENCE [LARGE SCALE GENOMIC DNA]</scope>
    <source>
        <strain evidence="1">DSM 25251</strain>
    </source>
</reference>
<name>A0ABU7MLG3_9BACT</name>
<evidence type="ECO:0000313" key="2">
    <source>
        <dbReference type="Proteomes" id="UP001344817"/>
    </source>
</evidence>
<keyword evidence="2" id="KW-1185">Reference proteome</keyword>
<sequence>MSFENIDKKVTKIIASDFSLQLNGYNKDEVNMVLKQIQTYIELMRQSYQELQDDNLDKFHKISQLQKVIEGKDFEIKKYTDLLKECQDKNEY</sequence>
<proteinExistence type="predicted"/>
<evidence type="ECO:0008006" key="3">
    <source>
        <dbReference type="Google" id="ProtNLM"/>
    </source>
</evidence>
<accession>A0ABU7MLG3</accession>
<dbReference type="RefSeq" id="WP_330500786.1">
    <property type="nucleotide sequence ID" value="NZ_JAZDWZ010000006.1"/>
</dbReference>